<sequence length="394" mass="46004">MSHIIKFSIKELAGRKKEYTRILNEDINIFFGLNGSGKTSLLKILHAAMSMDRDILRNVPFKQANIELSSKKTEETFIFEIKKNLTHIAKERLDLPEILFQENIPEEIKAELEILSQHHHKQEKISVEVNSKEPFRGLRHTYLPVSRPYPTKRPERLPLSEGQLDLLFAKNLQDLWRRYSTEMLSHIRKIQEDGLANILKTVLSAEESNHLNEVMTEKSISEEMAYEQMRNFLNRQNTNIDILGTRDNFIQRYAKDTRLQKVVSDINAVEKEIEHTLLPRQHLQRLIQKMFSHKHIEFTDSDILVKTEDDRALGLHLLSSGERQLMLIFLETFLAGESIILIDEPEMSMHIDWQLELVNAMRQLNPKAQLILATHSPEIMAEVSDDKIFRLNNE</sequence>
<feature type="domain" description="AAA+ ATPase" evidence="1">
    <location>
        <begin position="24"/>
        <end position="394"/>
    </location>
</feature>
<dbReference type="SUPFAM" id="SSF52540">
    <property type="entry name" value="P-loop containing nucleoside triphosphate hydrolases"/>
    <property type="match status" value="1"/>
</dbReference>
<dbReference type="OrthoDB" id="7024727at2"/>
<evidence type="ECO:0000313" key="3">
    <source>
        <dbReference type="Proteomes" id="UP000194798"/>
    </source>
</evidence>
<dbReference type="InterPro" id="IPR051396">
    <property type="entry name" value="Bact_Antivir_Def_Nuclease"/>
</dbReference>
<dbReference type="AlphaFoldDB" id="A0A251XAS5"/>
<dbReference type="PANTHER" id="PTHR43581">
    <property type="entry name" value="ATP/GTP PHOSPHATASE"/>
    <property type="match status" value="1"/>
</dbReference>
<evidence type="ECO:0000259" key="1">
    <source>
        <dbReference type="SMART" id="SM00382"/>
    </source>
</evidence>
<comment type="caution">
    <text evidence="2">The sequence shown here is derived from an EMBL/GenBank/DDBJ whole genome shotgun (WGS) entry which is preliminary data.</text>
</comment>
<dbReference type="InterPro" id="IPR041685">
    <property type="entry name" value="AAA_GajA/Old/RecF-like"/>
</dbReference>
<dbReference type="EMBL" id="MSLT01000006">
    <property type="protein sequence ID" value="OUD15403.1"/>
    <property type="molecule type" value="Genomic_DNA"/>
</dbReference>
<dbReference type="Proteomes" id="UP000194798">
    <property type="component" value="Unassembled WGS sequence"/>
</dbReference>
<dbReference type="SMART" id="SM00382">
    <property type="entry name" value="AAA"/>
    <property type="match status" value="1"/>
</dbReference>
<reference evidence="2 3" key="1">
    <citation type="submission" date="2016-12" db="EMBL/GenBank/DDBJ databases">
        <title>Thioflexothrix psekupsii D3 genome sequencing and assembly.</title>
        <authorList>
            <person name="Fomenkov A."/>
            <person name="Vincze T."/>
            <person name="Grabovich M."/>
            <person name="Anton B.P."/>
            <person name="Dubinina G."/>
            <person name="Orlova M."/>
            <person name="Belousova E."/>
            <person name="Roberts R.J."/>
        </authorList>
    </citation>
    <scope>NUCLEOTIDE SEQUENCE [LARGE SCALE GENOMIC DNA]</scope>
    <source>
        <strain evidence="2">D3</strain>
    </source>
</reference>
<protein>
    <recommendedName>
        <fullName evidence="1">AAA+ ATPase domain-containing protein</fullName>
    </recommendedName>
</protein>
<evidence type="ECO:0000313" key="2">
    <source>
        <dbReference type="EMBL" id="OUD15403.1"/>
    </source>
</evidence>
<dbReference type="CDD" id="cd00267">
    <property type="entry name" value="ABC_ATPase"/>
    <property type="match status" value="1"/>
</dbReference>
<dbReference type="InterPro" id="IPR027417">
    <property type="entry name" value="P-loop_NTPase"/>
</dbReference>
<keyword evidence="3" id="KW-1185">Reference proteome</keyword>
<dbReference type="Gene3D" id="3.40.50.300">
    <property type="entry name" value="P-loop containing nucleotide triphosphate hydrolases"/>
    <property type="match status" value="1"/>
</dbReference>
<dbReference type="Pfam" id="PF13175">
    <property type="entry name" value="AAA_15"/>
    <property type="match status" value="1"/>
</dbReference>
<proteinExistence type="predicted"/>
<accession>A0A251XAS5</accession>
<dbReference type="InterPro" id="IPR003593">
    <property type="entry name" value="AAA+_ATPase"/>
</dbReference>
<gene>
    <name evidence="2" type="ORF">TPSD3_02420</name>
</gene>
<dbReference type="RefSeq" id="WP_086486998.1">
    <property type="nucleotide sequence ID" value="NZ_MSLT01000006.1"/>
</dbReference>
<organism evidence="2 3">
    <name type="scientific">Thioflexithrix psekupsensis</name>
    <dbReference type="NCBI Taxonomy" id="1570016"/>
    <lineage>
        <taxon>Bacteria</taxon>
        <taxon>Pseudomonadati</taxon>
        <taxon>Pseudomonadota</taxon>
        <taxon>Gammaproteobacteria</taxon>
        <taxon>Thiotrichales</taxon>
        <taxon>Thioflexithrix</taxon>
    </lineage>
</organism>
<dbReference type="PANTHER" id="PTHR43581:SF2">
    <property type="entry name" value="EXCINUCLEASE ATPASE SUBUNIT"/>
    <property type="match status" value="1"/>
</dbReference>
<name>A0A251XAS5_9GAMM</name>